<name>A0ABR3EX26_9AGAR</name>
<keyword evidence="1" id="KW-0862">Zinc</keyword>
<keyword evidence="1" id="KW-0479">Metal-binding</keyword>
<evidence type="ECO:0000313" key="5">
    <source>
        <dbReference type="Proteomes" id="UP001465976"/>
    </source>
</evidence>
<dbReference type="PROSITE" id="PS50966">
    <property type="entry name" value="ZF_SWIM"/>
    <property type="match status" value="1"/>
</dbReference>
<dbReference type="Proteomes" id="UP001465976">
    <property type="component" value="Unassembled WGS sequence"/>
</dbReference>
<feature type="domain" description="SWIM-type" evidence="3">
    <location>
        <begin position="94"/>
        <end position="129"/>
    </location>
</feature>
<dbReference type="InterPro" id="IPR007527">
    <property type="entry name" value="Znf_SWIM"/>
</dbReference>
<keyword evidence="1" id="KW-0863">Zinc-finger</keyword>
<dbReference type="EMBL" id="JBAHYK010001588">
    <property type="protein sequence ID" value="KAL0567440.1"/>
    <property type="molecule type" value="Genomic_DNA"/>
</dbReference>
<evidence type="ECO:0000313" key="4">
    <source>
        <dbReference type="EMBL" id="KAL0567440.1"/>
    </source>
</evidence>
<accession>A0ABR3EX26</accession>
<protein>
    <recommendedName>
        <fullName evidence="3">SWIM-type domain-containing protein</fullName>
    </recommendedName>
</protein>
<gene>
    <name evidence="4" type="ORF">V5O48_014556</name>
</gene>
<evidence type="ECO:0000259" key="3">
    <source>
        <dbReference type="PROSITE" id="PS50966"/>
    </source>
</evidence>
<proteinExistence type="predicted"/>
<comment type="caution">
    <text evidence="4">The sequence shown here is derived from an EMBL/GenBank/DDBJ whole genome shotgun (WGS) entry which is preliminary data.</text>
</comment>
<feature type="region of interest" description="Disordered" evidence="2">
    <location>
        <begin position="318"/>
        <end position="367"/>
    </location>
</feature>
<organism evidence="4 5">
    <name type="scientific">Marasmius crinis-equi</name>
    <dbReference type="NCBI Taxonomy" id="585013"/>
    <lineage>
        <taxon>Eukaryota</taxon>
        <taxon>Fungi</taxon>
        <taxon>Dikarya</taxon>
        <taxon>Basidiomycota</taxon>
        <taxon>Agaricomycotina</taxon>
        <taxon>Agaricomycetes</taxon>
        <taxon>Agaricomycetidae</taxon>
        <taxon>Agaricales</taxon>
        <taxon>Marasmiineae</taxon>
        <taxon>Marasmiaceae</taxon>
        <taxon>Marasmius</taxon>
    </lineage>
</organism>
<evidence type="ECO:0000256" key="2">
    <source>
        <dbReference type="SAM" id="MobiDB-lite"/>
    </source>
</evidence>
<keyword evidence="5" id="KW-1185">Reference proteome</keyword>
<sequence>YVMERQHKVKWEMTIKSLPGGDALLNRQLEASKHAKTFIPYAYLTPNLERDGAAHRLLENSQISVPEMDLSGQWLAFTCYSSLAVSTESNPIQYSIQLAFDSHGSCTCLDWMQQGGACKHIHAGLLKISKLNESKAFRIRTITLPTSLAAAQALHAQIQYTPKAEHRPVDKAAAIVNDIIDRTSPDVYEDDFLSPGEILADREDTASVITDASNDGRDPNFDIHAFYAVPTSKDAFTEQAIARTFHEFERAAPKMSEWTEYLLNVSSLPTTSNLTRARRLEKMVAELHSQLERLCIVEEKFKAPESLQARVNNSAGSGLNVEKEERKNDTCYLSSPQNHPQSLDSLQILPPSPEKGPKKWKISYGSY</sequence>
<evidence type="ECO:0000256" key="1">
    <source>
        <dbReference type="PROSITE-ProRule" id="PRU00325"/>
    </source>
</evidence>
<reference evidence="4 5" key="1">
    <citation type="submission" date="2024-02" db="EMBL/GenBank/DDBJ databases">
        <title>A draft genome for the cacao thread blight pathogen Marasmius crinis-equi.</title>
        <authorList>
            <person name="Cohen S.P."/>
            <person name="Baruah I.K."/>
            <person name="Amoako-Attah I."/>
            <person name="Bukari Y."/>
            <person name="Meinhardt L.W."/>
            <person name="Bailey B.A."/>
        </authorList>
    </citation>
    <scope>NUCLEOTIDE SEQUENCE [LARGE SCALE GENOMIC DNA]</scope>
    <source>
        <strain evidence="4 5">GH-76</strain>
    </source>
</reference>
<feature type="non-terminal residue" evidence="4">
    <location>
        <position position="1"/>
    </location>
</feature>
<feature type="compositionally biased region" description="Polar residues" evidence="2">
    <location>
        <begin position="331"/>
        <end position="345"/>
    </location>
</feature>